<sequence>MLMDSTWLKECIENSGWLRIWFIRWLSLENNLSVSSLGPQSPLDMKPDTASLLSPGSFSPTGGGGPNSPGMGHGNLLGNSTGSNSKGSTSSPYPPNHPLSNSKHLCSICGDRASGKHYGVYSSQSKTERKHFPFFNMFYQRGWLSVGGINWHSRL</sequence>
<evidence type="ECO:0000313" key="12">
    <source>
        <dbReference type="EMBL" id="CAG2058789.1"/>
    </source>
</evidence>
<keyword evidence="3" id="KW-0863">Zinc-finger</keyword>
<organism evidence="12 13">
    <name type="scientific">Timema podura</name>
    <name type="common">Walking stick</name>
    <dbReference type="NCBI Taxonomy" id="61482"/>
    <lineage>
        <taxon>Eukaryota</taxon>
        <taxon>Metazoa</taxon>
        <taxon>Ecdysozoa</taxon>
        <taxon>Arthropoda</taxon>
        <taxon>Hexapoda</taxon>
        <taxon>Insecta</taxon>
        <taxon>Pterygota</taxon>
        <taxon>Neoptera</taxon>
        <taxon>Polyneoptera</taxon>
        <taxon>Phasmatodea</taxon>
        <taxon>Timematodea</taxon>
        <taxon>Timematoidea</taxon>
        <taxon>Timematidae</taxon>
        <taxon>Timema</taxon>
    </lineage>
</organism>
<comment type="subcellular location">
    <subcellularLocation>
        <location evidence="1">Nucleus</location>
    </subcellularLocation>
</comment>
<evidence type="ECO:0000256" key="10">
    <source>
        <dbReference type="SAM" id="MobiDB-lite"/>
    </source>
</evidence>
<proteinExistence type="predicted"/>
<keyword evidence="5" id="KW-0805">Transcription regulation</keyword>
<keyword evidence="2" id="KW-0479">Metal-binding</keyword>
<keyword evidence="13" id="KW-1185">Reference proteome</keyword>
<evidence type="ECO:0000256" key="8">
    <source>
        <dbReference type="ARBA" id="ARBA00023170"/>
    </source>
</evidence>
<feature type="compositionally biased region" description="Low complexity" evidence="10">
    <location>
        <begin position="76"/>
        <end position="91"/>
    </location>
</feature>
<evidence type="ECO:0000259" key="11">
    <source>
        <dbReference type="Pfam" id="PF00105"/>
    </source>
</evidence>
<evidence type="ECO:0000256" key="3">
    <source>
        <dbReference type="ARBA" id="ARBA00022771"/>
    </source>
</evidence>
<keyword evidence="8" id="KW-0675">Receptor</keyword>
<feature type="domain" description="Nuclear receptor" evidence="11">
    <location>
        <begin position="105"/>
        <end position="124"/>
    </location>
</feature>
<protein>
    <recommendedName>
        <fullName evidence="11">Nuclear receptor domain-containing protein</fullName>
    </recommendedName>
</protein>
<dbReference type="InterPro" id="IPR001628">
    <property type="entry name" value="Znf_hrmn_rcpt"/>
</dbReference>
<reference evidence="12" key="1">
    <citation type="submission" date="2021-03" db="EMBL/GenBank/DDBJ databases">
        <authorList>
            <person name="Tran Van P."/>
        </authorList>
    </citation>
    <scope>NUCLEOTIDE SEQUENCE</scope>
</reference>
<evidence type="ECO:0000256" key="7">
    <source>
        <dbReference type="ARBA" id="ARBA00023163"/>
    </source>
</evidence>
<dbReference type="Gene3D" id="3.30.50.10">
    <property type="entry name" value="Erythroid Transcription Factor GATA-1, subunit A"/>
    <property type="match status" value="1"/>
</dbReference>
<evidence type="ECO:0000256" key="4">
    <source>
        <dbReference type="ARBA" id="ARBA00022833"/>
    </source>
</evidence>
<keyword evidence="6" id="KW-0238">DNA-binding</keyword>
<evidence type="ECO:0000256" key="5">
    <source>
        <dbReference type="ARBA" id="ARBA00023015"/>
    </source>
</evidence>
<name>A0ABN7P021_TIMPD</name>
<keyword evidence="9" id="KW-0539">Nucleus</keyword>
<evidence type="ECO:0000256" key="6">
    <source>
        <dbReference type="ARBA" id="ARBA00023125"/>
    </source>
</evidence>
<evidence type="ECO:0000256" key="1">
    <source>
        <dbReference type="ARBA" id="ARBA00004123"/>
    </source>
</evidence>
<feature type="region of interest" description="Disordered" evidence="10">
    <location>
        <begin position="38"/>
        <end position="96"/>
    </location>
</feature>
<feature type="compositionally biased region" description="Gly residues" evidence="10">
    <location>
        <begin position="61"/>
        <end position="75"/>
    </location>
</feature>
<dbReference type="Proteomes" id="UP001153148">
    <property type="component" value="Unassembled WGS sequence"/>
</dbReference>
<evidence type="ECO:0000256" key="9">
    <source>
        <dbReference type="ARBA" id="ARBA00023242"/>
    </source>
</evidence>
<keyword evidence="7" id="KW-0804">Transcription</keyword>
<comment type="caution">
    <text evidence="12">The sequence shown here is derived from an EMBL/GenBank/DDBJ whole genome shotgun (WGS) entry which is preliminary data.</text>
</comment>
<gene>
    <name evidence="12" type="ORF">TPAB3V08_LOCUS5756</name>
</gene>
<evidence type="ECO:0000313" key="13">
    <source>
        <dbReference type="Proteomes" id="UP001153148"/>
    </source>
</evidence>
<dbReference type="InterPro" id="IPR013088">
    <property type="entry name" value="Znf_NHR/GATA"/>
</dbReference>
<dbReference type="Pfam" id="PF00105">
    <property type="entry name" value="zf-C4"/>
    <property type="match status" value="1"/>
</dbReference>
<keyword evidence="4" id="KW-0862">Zinc</keyword>
<accession>A0ABN7P021</accession>
<dbReference type="EMBL" id="CAJPIN010007983">
    <property type="protein sequence ID" value="CAG2058789.1"/>
    <property type="molecule type" value="Genomic_DNA"/>
</dbReference>
<evidence type="ECO:0000256" key="2">
    <source>
        <dbReference type="ARBA" id="ARBA00022723"/>
    </source>
</evidence>